<keyword evidence="2 3" id="KW-0539">Nucleus</keyword>
<evidence type="ECO:0000259" key="4">
    <source>
        <dbReference type="PROSITE" id="PS51017"/>
    </source>
</evidence>
<name>A0A8S0TGS9_OLEEU</name>
<dbReference type="AlphaFoldDB" id="A0A8S0TGS9"/>
<dbReference type="InterPro" id="IPR010402">
    <property type="entry name" value="CCT_domain"/>
</dbReference>
<dbReference type="PANTHER" id="PTHR31319">
    <property type="entry name" value="ZINC FINGER PROTEIN CONSTANS-LIKE 4"/>
    <property type="match status" value="1"/>
</dbReference>
<reference evidence="5 6" key="1">
    <citation type="submission" date="2019-12" db="EMBL/GenBank/DDBJ databases">
        <authorList>
            <person name="Alioto T."/>
            <person name="Alioto T."/>
            <person name="Gomez Garrido J."/>
        </authorList>
    </citation>
    <scope>NUCLEOTIDE SEQUENCE [LARGE SCALE GENOMIC DNA]</scope>
</reference>
<dbReference type="Gramene" id="OE9A060683T1">
    <property type="protein sequence ID" value="OE9A060683C1"/>
    <property type="gene ID" value="OE9A060683"/>
</dbReference>
<gene>
    <name evidence="5" type="ORF">OLEA9_A060683</name>
</gene>
<dbReference type="Proteomes" id="UP000594638">
    <property type="component" value="Unassembled WGS sequence"/>
</dbReference>
<evidence type="ECO:0000313" key="5">
    <source>
        <dbReference type="EMBL" id="CAA3002985.1"/>
    </source>
</evidence>
<dbReference type="InterPro" id="IPR045281">
    <property type="entry name" value="CONSTANS-like"/>
</dbReference>
<evidence type="ECO:0000256" key="3">
    <source>
        <dbReference type="PROSITE-ProRule" id="PRU00357"/>
    </source>
</evidence>
<organism evidence="5 6">
    <name type="scientific">Olea europaea subsp. europaea</name>
    <dbReference type="NCBI Taxonomy" id="158383"/>
    <lineage>
        <taxon>Eukaryota</taxon>
        <taxon>Viridiplantae</taxon>
        <taxon>Streptophyta</taxon>
        <taxon>Embryophyta</taxon>
        <taxon>Tracheophyta</taxon>
        <taxon>Spermatophyta</taxon>
        <taxon>Magnoliopsida</taxon>
        <taxon>eudicotyledons</taxon>
        <taxon>Gunneridae</taxon>
        <taxon>Pentapetalae</taxon>
        <taxon>asterids</taxon>
        <taxon>lamiids</taxon>
        <taxon>Lamiales</taxon>
        <taxon>Oleaceae</taxon>
        <taxon>Oleeae</taxon>
        <taxon>Olea</taxon>
    </lineage>
</organism>
<dbReference type="PANTHER" id="PTHR31319:SF103">
    <property type="entry name" value="CCT MOTIF FAMILY PROTEIN"/>
    <property type="match status" value="1"/>
</dbReference>
<accession>A0A8S0TGS9</accession>
<comment type="caution">
    <text evidence="5">The sequence shown here is derived from an EMBL/GenBank/DDBJ whole genome shotgun (WGS) entry which is preliminary data.</text>
</comment>
<dbReference type="GO" id="GO:0003700">
    <property type="term" value="F:DNA-binding transcription factor activity"/>
    <property type="evidence" value="ECO:0007669"/>
    <property type="project" value="TreeGrafter"/>
</dbReference>
<evidence type="ECO:0000256" key="1">
    <source>
        <dbReference type="ARBA" id="ARBA00004123"/>
    </source>
</evidence>
<feature type="domain" description="CCT" evidence="4">
    <location>
        <begin position="221"/>
        <end position="263"/>
    </location>
</feature>
<dbReference type="OrthoDB" id="894971at2759"/>
<dbReference type="EMBL" id="CACTIH010005903">
    <property type="protein sequence ID" value="CAA3002985.1"/>
    <property type="molecule type" value="Genomic_DNA"/>
</dbReference>
<dbReference type="GO" id="GO:0005634">
    <property type="term" value="C:nucleus"/>
    <property type="evidence" value="ECO:0007669"/>
    <property type="project" value="UniProtKB-SubCell"/>
</dbReference>
<dbReference type="GO" id="GO:0009909">
    <property type="term" value="P:regulation of flower development"/>
    <property type="evidence" value="ECO:0007669"/>
    <property type="project" value="InterPro"/>
</dbReference>
<dbReference type="Pfam" id="PF06203">
    <property type="entry name" value="CCT"/>
    <property type="match status" value="1"/>
</dbReference>
<sequence length="317" mass="36220">MSSDLFAFDNFFSEPFFPFTDSPIDIFQDFQENINGSSNLIQENNPIDETNSLEKISSILLSSSSSPPSSQLENLSISHLENAKYPFPEVKSEEFPVPFESFSGYDNSFMPQSYDGSSEIAMKFMQRSLSSNSFDGKQKNLLQPGFNYVLEGSNSQKQIFNSTESGFSSGEMRRVCSTGDLQSMRTKLQTGNALSSSPLSTEKSFMDEANFKVGRYSAEERKERIQRYRAKRNQRNFNKTIKYACRKTLADNRPRIRGRFAKNDEAGEILKAPTFNGYEDKYDRWIDAFLYEEEDEGIKGGGPFFNNFGSTQYQNYY</sequence>
<comment type="subcellular location">
    <subcellularLocation>
        <location evidence="1 3">Nucleus</location>
    </subcellularLocation>
</comment>
<evidence type="ECO:0000256" key="2">
    <source>
        <dbReference type="ARBA" id="ARBA00023242"/>
    </source>
</evidence>
<evidence type="ECO:0000313" key="6">
    <source>
        <dbReference type="Proteomes" id="UP000594638"/>
    </source>
</evidence>
<proteinExistence type="predicted"/>
<keyword evidence="6" id="KW-1185">Reference proteome</keyword>
<protein>
    <submittedName>
        <fullName evidence="5">Zinc finger CONSTANS-LIKE 2-like</fullName>
    </submittedName>
</protein>
<dbReference type="PROSITE" id="PS51017">
    <property type="entry name" value="CCT"/>
    <property type="match status" value="1"/>
</dbReference>